<name>A0A3D9B0Y1_9FLAO</name>
<dbReference type="FunFam" id="3.30.230.70:FF:000002">
    <property type="entry name" value="Polyribonucleotide nucleotidyltransferase"/>
    <property type="match status" value="1"/>
</dbReference>
<keyword evidence="2 8" id="KW-0963">Cytoplasm</keyword>
<dbReference type="GO" id="GO:0005829">
    <property type="term" value="C:cytosol"/>
    <property type="evidence" value="ECO:0007669"/>
    <property type="project" value="UniProtKB-ARBA"/>
</dbReference>
<dbReference type="NCBIfam" id="TIGR03591">
    <property type="entry name" value="polynuc_phos"/>
    <property type="match status" value="1"/>
</dbReference>
<dbReference type="GO" id="GO:0006402">
    <property type="term" value="P:mRNA catabolic process"/>
    <property type="evidence" value="ECO:0007669"/>
    <property type="project" value="UniProtKB-UniRule"/>
</dbReference>
<dbReference type="SUPFAM" id="SSF46915">
    <property type="entry name" value="Polynucleotide phosphorylase/guanosine pentaphosphate synthase (PNPase/GPSI), domain 3"/>
    <property type="match status" value="1"/>
</dbReference>
<dbReference type="PANTHER" id="PTHR11252">
    <property type="entry name" value="POLYRIBONUCLEOTIDE NUCLEOTIDYLTRANSFERASE"/>
    <property type="match status" value="1"/>
</dbReference>
<dbReference type="InterPro" id="IPR027408">
    <property type="entry name" value="PNPase/RNase_PH_dom_sf"/>
</dbReference>
<dbReference type="Pfam" id="PF00575">
    <property type="entry name" value="S1"/>
    <property type="match status" value="1"/>
</dbReference>
<dbReference type="InterPro" id="IPR012340">
    <property type="entry name" value="NA-bd_OB-fold"/>
</dbReference>
<dbReference type="Pfam" id="PF00013">
    <property type="entry name" value="KH_1"/>
    <property type="match status" value="1"/>
</dbReference>
<sequence length="755" mass="83578">MSIPQAFTELITLADGREITIETGKLAKQADGSVVVKMGGTMLLATVVANKEANPGVDFLPLTVDYREKFYAGGRIPGNFFRREARPSDQEILTMRLVDRVLRPLFPEDFHAEVQVMISLISYDGKTIPDDLAGLAASAAIAITDIPFNGPMSEVRVVRFDGKLSINPSYDELKSSELDIMVGATKDSIVMVEGEMKEISEQEMLEAINFGHAEIKKQIEAQERLAEKVGKAYPKREYSHEDHDEEIREKVWKETYDKVYEVARTPSGKEERGEKFKAVREEFLAQYADNAEELERVTPFVKVYYHDVEKEAMRQMILEDNIRLDGRDPQTIRPIWSEIDYLPGAHGSAVFTRGETQSLTAVTLGSVKDANMVDSVITQHDEKFFLHYNFPPFSTGEARPLRGTSRREVGHGNLAQRALQAVIPEENPYTIRIVSDILESNGSSSMATVCAGTLALMDAGVKITKPVSGIAMGLITDAKSGKFTVLSDILGDEDHLGDMDFKVTGTADGITACQMDIKIQGLSMDIMEKALMQAKDGRLHILNKITETIAEPRADVKPHAPKMVVMEISKDFIGAVIGPGGKIIQQMQKDTDTVIAIEEIGEIGRIEIAGTDREKINAAVAKINEITFVPVIGEVYNGKVVKVMDFGAFVAIAKGTEGLLHISEIEWARLDKVPYAEGDEVEVKFMGYDDRKKMKLSRKVLLPRPPRPEGKPRPEGQGRPEGQRRPEGQGRPERPEGQKPQGEKPAENPTPSNEA</sequence>
<dbReference type="GO" id="GO:0000175">
    <property type="term" value="F:3'-5'-RNA exonuclease activity"/>
    <property type="evidence" value="ECO:0007669"/>
    <property type="project" value="TreeGrafter"/>
</dbReference>
<dbReference type="SUPFAM" id="SSF54791">
    <property type="entry name" value="Eukaryotic type KH-domain (KH-domain type I)"/>
    <property type="match status" value="1"/>
</dbReference>
<dbReference type="InterPro" id="IPR020568">
    <property type="entry name" value="Ribosomal_Su5_D2-typ_SF"/>
</dbReference>
<dbReference type="FunFam" id="3.30.230.70:FF:000001">
    <property type="entry name" value="Polyribonucleotide nucleotidyltransferase"/>
    <property type="match status" value="1"/>
</dbReference>
<evidence type="ECO:0000259" key="10">
    <source>
        <dbReference type="PROSITE" id="PS50126"/>
    </source>
</evidence>
<keyword evidence="5 8" id="KW-0479">Metal-binding</keyword>
<comment type="caution">
    <text evidence="11">The sequence shown here is derived from an EMBL/GenBank/DDBJ whole genome shotgun (WGS) entry which is preliminary data.</text>
</comment>
<dbReference type="PANTHER" id="PTHR11252:SF0">
    <property type="entry name" value="POLYRIBONUCLEOTIDE NUCLEOTIDYLTRANSFERASE 1, MITOCHONDRIAL"/>
    <property type="match status" value="1"/>
</dbReference>
<dbReference type="InterPro" id="IPR036612">
    <property type="entry name" value="KH_dom_type_1_sf"/>
</dbReference>
<comment type="similarity">
    <text evidence="1 8">Belongs to the polyribonucleotide nucleotidyltransferase family.</text>
</comment>
<dbReference type="InterPro" id="IPR036345">
    <property type="entry name" value="ExoRNase_PH_dom2_sf"/>
</dbReference>
<comment type="subcellular location">
    <subcellularLocation>
        <location evidence="8">Cytoplasm</location>
    </subcellularLocation>
</comment>
<keyword evidence="12" id="KW-1185">Reference proteome</keyword>
<dbReference type="InterPro" id="IPR015847">
    <property type="entry name" value="ExoRNase_PH_dom2"/>
</dbReference>
<dbReference type="SMART" id="SM00322">
    <property type="entry name" value="KH"/>
    <property type="match status" value="1"/>
</dbReference>
<evidence type="ECO:0000256" key="8">
    <source>
        <dbReference type="HAMAP-Rule" id="MF_01595"/>
    </source>
</evidence>
<comment type="cofactor">
    <cofactor evidence="8">
        <name>Mg(2+)</name>
        <dbReference type="ChEBI" id="CHEBI:18420"/>
    </cofactor>
</comment>
<dbReference type="InterPro" id="IPR012162">
    <property type="entry name" value="PNPase"/>
</dbReference>
<dbReference type="InterPro" id="IPR004087">
    <property type="entry name" value="KH_dom"/>
</dbReference>
<dbReference type="Pfam" id="PF03726">
    <property type="entry name" value="PNPase"/>
    <property type="match status" value="1"/>
</dbReference>
<dbReference type="Gene3D" id="3.30.230.70">
    <property type="entry name" value="GHMP Kinase, N-terminal domain"/>
    <property type="match status" value="2"/>
</dbReference>
<dbReference type="FunFam" id="3.30.1370.10:FF:000001">
    <property type="entry name" value="Polyribonucleotide nucleotidyltransferase"/>
    <property type="match status" value="1"/>
</dbReference>
<evidence type="ECO:0000256" key="6">
    <source>
        <dbReference type="ARBA" id="ARBA00022842"/>
    </source>
</evidence>
<proteinExistence type="inferred from homology"/>
<keyword evidence="6 8" id="KW-0460">Magnesium</keyword>
<dbReference type="InterPro" id="IPR001247">
    <property type="entry name" value="ExoRNase_PH_dom1"/>
</dbReference>
<feature type="domain" description="S1 motif" evidence="10">
    <location>
        <begin position="633"/>
        <end position="699"/>
    </location>
</feature>
<feature type="binding site" evidence="8">
    <location>
        <position position="494"/>
    </location>
    <ligand>
        <name>Mg(2+)</name>
        <dbReference type="ChEBI" id="CHEBI:18420"/>
    </ligand>
</feature>
<dbReference type="InterPro" id="IPR015848">
    <property type="entry name" value="PNPase_PH_RNA-bd_bac/org-type"/>
</dbReference>
<dbReference type="CDD" id="cd11364">
    <property type="entry name" value="RNase_PH_PNPase_2"/>
    <property type="match status" value="1"/>
</dbReference>
<dbReference type="EC" id="2.7.7.8" evidence="8"/>
<keyword evidence="4 8" id="KW-0548">Nucleotidyltransferase</keyword>
<dbReference type="AlphaFoldDB" id="A0A3D9B0Y1"/>
<feature type="region of interest" description="Disordered" evidence="9">
    <location>
        <begin position="696"/>
        <end position="755"/>
    </location>
</feature>
<feature type="binding site" evidence="8">
    <location>
        <position position="500"/>
    </location>
    <ligand>
        <name>Mg(2+)</name>
        <dbReference type="ChEBI" id="CHEBI:18420"/>
    </ligand>
</feature>
<dbReference type="InterPro" id="IPR004088">
    <property type="entry name" value="KH_dom_type_1"/>
</dbReference>
<evidence type="ECO:0000256" key="4">
    <source>
        <dbReference type="ARBA" id="ARBA00022695"/>
    </source>
</evidence>
<dbReference type="CDD" id="cd02393">
    <property type="entry name" value="KH-I_PNPase"/>
    <property type="match status" value="1"/>
</dbReference>
<comment type="catalytic activity">
    <reaction evidence="8">
        <text>RNA(n+1) + phosphate = RNA(n) + a ribonucleoside 5'-diphosphate</text>
        <dbReference type="Rhea" id="RHEA:22096"/>
        <dbReference type="Rhea" id="RHEA-COMP:14527"/>
        <dbReference type="Rhea" id="RHEA-COMP:17342"/>
        <dbReference type="ChEBI" id="CHEBI:43474"/>
        <dbReference type="ChEBI" id="CHEBI:57930"/>
        <dbReference type="ChEBI" id="CHEBI:140395"/>
        <dbReference type="EC" id="2.7.7.8"/>
    </reaction>
</comment>
<dbReference type="OrthoDB" id="9804305at2"/>
<dbReference type="Gene3D" id="2.40.50.140">
    <property type="entry name" value="Nucleic acid-binding proteins"/>
    <property type="match status" value="1"/>
</dbReference>
<dbReference type="PROSITE" id="PS50126">
    <property type="entry name" value="S1"/>
    <property type="match status" value="1"/>
</dbReference>
<dbReference type="RefSeq" id="WP_115928391.1">
    <property type="nucleotide sequence ID" value="NZ_QNVV01000009.1"/>
</dbReference>
<evidence type="ECO:0000256" key="1">
    <source>
        <dbReference type="ARBA" id="ARBA00007404"/>
    </source>
</evidence>
<dbReference type="GO" id="GO:0003723">
    <property type="term" value="F:RNA binding"/>
    <property type="evidence" value="ECO:0007669"/>
    <property type="project" value="UniProtKB-UniRule"/>
</dbReference>
<evidence type="ECO:0000256" key="5">
    <source>
        <dbReference type="ARBA" id="ARBA00022723"/>
    </source>
</evidence>
<evidence type="ECO:0000256" key="7">
    <source>
        <dbReference type="ARBA" id="ARBA00022884"/>
    </source>
</evidence>
<dbReference type="EMBL" id="QNVV01000009">
    <property type="protein sequence ID" value="REC47179.1"/>
    <property type="molecule type" value="Genomic_DNA"/>
</dbReference>
<comment type="function">
    <text evidence="8">Involved in mRNA degradation. Catalyzes the phosphorolysis of single-stranded polyribonucleotides processively in the 3'- to 5'-direction.</text>
</comment>
<dbReference type="SUPFAM" id="SSF50249">
    <property type="entry name" value="Nucleic acid-binding proteins"/>
    <property type="match status" value="1"/>
</dbReference>
<dbReference type="PIRSF" id="PIRSF005499">
    <property type="entry name" value="PNPase"/>
    <property type="match status" value="1"/>
</dbReference>
<evidence type="ECO:0000256" key="2">
    <source>
        <dbReference type="ARBA" id="ARBA00022490"/>
    </source>
</evidence>
<dbReference type="HAMAP" id="MF_01595">
    <property type="entry name" value="PNPase"/>
    <property type="match status" value="1"/>
</dbReference>
<accession>A0A3D9B0Y1</accession>
<dbReference type="GO" id="GO:0004654">
    <property type="term" value="F:polyribonucleotide nucleotidyltransferase activity"/>
    <property type="evidence" value="ECO:0007669"/>
    <property type="project" value="UniProtKB-UniRule"/>
</dbReference>
<dbReference type="SUPFAM" id="SSF54211">
    <property type="entry name" value="Ribosomal protein S5 domain 2-like"/>
    <property type="match status" value="2"/>
</dbReference>
<dbReference type="SUPFAM" id="SSF55666">
    <property type="entry name" value="Ribonuclease PH domain 2-like"/>
    <property type="match status" value="2"/>
</dbReference>
<evidence type="ECO:0000256" key="3">
    <source>
        <dbReference type="ARBA" id="ARBA00022679"/>
    </source>
</evidence>
<dbReference type="SMART" id="SM00316">
    <property type="entry name" value="S1"/>
    <property type="match status" value="1"/>
</dbReference>
<evidence type="ECO:0000256" key="9">
    <source>
        <dbReference type="SAM" id="MobiDB-lite"/>
    </source>
</evidence>
<feature type="compositionally biased region" description="Basic and acidic residues" evidence="9">
    <location>
        <begin position="706"/>
        <end position="746"/>
    </location>
</feature>
<reference evidence="11 12" key="1">
    <citation type="submission" date="2018-06" db="EMBL/GenBank/DDBJ databases">
        <title>Novel Chryseobacterium species.</title>
        <authorList>
            <person name="Newman J."/>
            <person name="Hugo C."/>
            <person name="Oosthuizen L."/>
            <person name="Charimba G."/>
        </authorList>
    </citation>
    <scope>NUCLEOTIDE SEQUENCE [LARGE SCALE GENOMIC DNA]</scope>
    <source>
        <strain evidence="11 12">7_F195</strain>
    </source>
</reference>
<keyword evidence="7 8" id="KW-0694">RNA-binding</keyword>
<dbReference type="GO" id="GO:0000287">
    <property type="term" value="F:magnesium ion binding"/>
    <property type="evidence" value="ECO:0007669"/>
    <property type="project" value="UniProtKB-UniRule"/>
</dbReference>
<keyword evidence="3 8" id="KW-0808">Transferase</keyword>
<evidence type="ECO:0000313" key="11">
    <source>
        <dbReference type="EMBL" id="REC47179.1"/>
    </source>
</evidence>
<dbReference type="PROSITE" id="PS50084">
    <property type="entry name" value="KH_TYPE_1"/>
    <property type="match status" value="1"/>
</dbReference>
<dbReference type="Proteomes" id="UP000256257">
    <property type="component" value="Unassembled WGS sequence"/>
</dbReference>
<gene>
    <name evidence="8" type="primary">pnp</name>
    <name evidence="11" type="ORF">DRF67_11155</name>
</gene>
<dbReference type="Gene3D" id="3.30.1370.10">
    <property type="entry name" value="K Homology domain, type 1"/>
    <property type="match status" value="1"/>
</dbReference>
<dbReference type="NCBIfam" id="NF008805">
    <property type="entry name" value="PRK11824.1"/>
    <property type="match status" value="1"/>
</dbReference>
<dbReference type="InterPro" id="IPR036456">
    <property type="entry name" value="PNPase_PH_RNA-bd_sf"/>
</dbReference>
<dbReference type="GO" id="GO:0006396">
    <property type="term" value="P:RNA processing"/>
    <property type="evidence" value="ECO:0007669"/>
    <property type="project" value="InterPro"/>
</dbReference>
<dbReference type="CDD" id="cd11363">
    <property type="entry name" value="RNase_PH_PNPase_1"/>
    <property type="match status" value="1"/>
</dbReference>
<dbReference type="Pfam" id="PF03725">
    <property type="entry name" value="RNase_PH_C"/>
    <property type="match status" value="1"/>
</dbReference>
<dbReference type="Pfam" id="PF01138">
    <property type="entry name" value="RNase_PH"/>
    <property type="match status" value="2"/>
</dbReference>
<evidence type="ECO:0000313" key="12">
    <source>
        <dbReference type="Proteomes" id="UP000256257"/>
    </source>
</evidence>
<protein>
    <recommendedName>
        <fullName evidence="8">Polyribonucleotide nucleotidyltransferase</fullName>
        <ecNumber evidence="8">2.7.7.8</ecNumber>
    </recommendedName>
    <alternativeName>
        <fullName evidence="8">Polynucleotide phosphorylase</fullName>
        <shortName evidence="8">PNPase</shortName>
    </alternativeName>
</protein>
<dbReference type="InterPro" id="IPR003029">
    <property type="entry name" value="S1_domain"/>
</dbReference>
<organism evidence="11 12">
    <name type="scientific">Chryseobacterium pennipullorum</name>
    <dbReference type="NCBI Taxonomy" id="2258963"/>
    <lineage>
        <taxon>Bacteria</taxon>
        <taxon>Pseudomonadati</taxon>
        <taxon>Bacteroidota</taxon>
        <taxon>Flavobacteriia</taxon>
        <taxon>Flavobacteriales</taxon>
        <taxon>Weeksellaceae</taxon>
        <taxon>Chryseobacterium group</taxon>
        <taxon>Chryseobacterium</taxon>
    </lineage>
</organism>